<comment type="caution">
    <text evidence="1">The sequence shown here is derived from an EMBL/GenBank/DDBJ whole genome shotgun (WGS) entry which is preliminary data.</text>
</comment>
<dbReference type="RefSeq" id="XP_070916387.1">
    <property type="nucleotide sequence ID" value="XM_071060286.1"/>
</dbReference>
<evidence type="ECO:0000313" key="2">
    <source>
        <dbReference type="Proteomes" id="UP001628179"/>
    </source>
</evidence>
<proteinExistence type="predicted"/>
<accession>A0ABQ0GA59</accession>
<gene>
    <name evidence="1" type="ORF">MFIFM68171_04866</name>
</gene>
<evidence type="ECO:0000313" key="1">
    <source>
        <dbReference type="EMBL" id="GAB1314656.1"/>
    </source>
</evidence>
<dbReference type="EMBL" id="BAAFSV010000002">
    <property type="protein sequence ID" value="GAB1314656.1"/>
    <property type="molecule type" value="Genomic_DNA"/>
</dbReference>
<dbReference type="Proteomes" id="UP001628179">
    <property type="component" value="Unassembled WGS sequence"/>
</dbReference>
<name>A0ABQ0GA59_9PEZI</name>
<dbReference type="GeneID" id="98175609"/>
<organism evidence="1 2">
    <name type="scientific">Madurella fahalii</name>
    <dbReference type="NCBI Taxonomy" id="1157608"/>
    <lineage>
        <taxon>Eukaryota</taxon>
        <taxon>Fungi</taxon>
        <taxon>Dikarya</taxon>
        <taxon>Ascomycota</taxon>
        <taxon>Pezizomycotina</taxon>
        <taxon>Sordariomycetes</taxon>
        <taxon>Sordariomycetidae</taxon>
        <taxon>Sordariales</taxon>
        <taxon>Sordariales incertae sedis</taxon>
        <taxon>Madurella</taxon>
    </lineage>
</organism>
<protein>
    <submittedName>
        <fullName evidence="1">Uncharacterized protein</fullName>
    </submittedName>
</protein>
<keyword evidence="2" id="KW-1185">Reference proteome</keyword>
<sequence length="86" mass="9473">MPPLLLCTQPPEIPPTNDMATAANRLFRFLSAQIPPFDENSNGSLNKSQYKLVNTFVGTSLYPNVLLATIWPPNRNANNTRGASDK</sequence>
<reference evidence="1 2" key="1">
    <citation type="submission" date="2024-09" db="EMBL/GenBank/DDBJ databases">
        <title>Itraconazole resistance in Madurella fahalii resulting from another homologue of gene encoding cytochrome P450 14-alpha sterol demethylase (CYP51).</title>
        <authorList>
            <person name="Yoshioka I."/>
            <person name="Fahal A.H."/>
            <person name="Kaneko S."/>
            <person name="Yaguchi T."/>
        </authorList>
    </citation>
    <scope>NUCLEOTIDE SEQUENCE [LARGE SCALE GENOMIC DNA]</scope>
    <source>
        <strain evidence="1 2">IFM 68171</strain>
    </source>
</reference>